<keyword evidence="4" id="KW-1185">Reference proteome</keyword>
<dbReference type="RefSeq" id="WP_377247651.1">
    <property type="nucleotide sequence ID" value="NZ_JBHLUH010000009.1"/>
</dbReference>
<dbReference type="Proteomes" id="UP001589867">
    <property type="component" value="Unassembled WGS sequence"/>
</dbReference>
<evidence type="ECO:0000256" key="2">
    <source>
        <dbReference type="SAM" id="Phobius"/>
    </source>
</evidence>
<keyword evidence="2" id="KW-0812">Transmembrane</keyword>
<dbReference type="EMBL" id="JBHLUH010000009">
    <property type="protein sequence ID" value="MFC0527542.1"/>
    <property type="molecule type" value="Genomic_DNA"/>
</dbReference>
<comment type="caution">
    <text evidence="3">The sequence shown here is derived from an EMBL/GenBank/DDBJ whole genome shotgun (WGS) entry which is preliminary data.</text>
</comment>
<evidence type="ECO:0000313" key="4">
    <source>
        <dbReference type="Proteomes" id="UP001589867"/>
    </source>
</evidence>
<sequence length="252" mass="26275">MSTAAKRIATRLKVLGLLGVVVLVVAAWLIFRPPSFDNATVVPVPTGEMNAATVAQLARASEAQGVCYGWRLGTGYSWGTGGANVGSNLGATVAVDSDPVRCPRWVEVRANVRWTSSSSESPDSATVTIASSGVTAPTVSQLARFGLDNSAFVDEPDWAVCQAALALPLLVAERGAVPAVPVATSGATAPGPAPDAGSDFWRDRWTYIAGAAALLALGVLAIGIGWFEHKHERTRARRPRATPPPVRAAPRK</sequence>
<feature type="transmembrane region" description="Helical" evidence="2">
    <location>
        <begin position="12"/>
        <end position="31"/>
    </location>
</feature>
<reference evidence="3 4" key="1">
    <citation type="submission" date="2024-09" db="EMBL/GenBank/DDBJ databases">
        <authorList>
            <person name="Sun Q."/>
            <person name="Mori K."/>
        </authorList>
    </citation>
    <scope>NUCLEOTIDE SEQUENCE [LARGE SCALE GENOMIC DNA]</scope>
    <source>
        <strain evidence="3 4">TBRC 3947</strain>
    </source>
</reference>
<name>A0ABV6LYN6_9ACTN</name>
<feature type="transmembrane region" description="Helical" evidence="2">
    <location>
        <begin position="205"/>
        <end position="227"/>
    </location>
</feature>
<organism evidence="3 4">
    <name type="scientific">Phytohabitans kaempferiae</name>
    <dbReference type="NCBI Taxonomy" id="1620943"/>
    <lineage>
        <taxon>Bacteria</taxon>
        <taxon>Bacillati</taxon>
        <taxon>Actinomycetota</taxon>
        <taxon>Actinomycetes</taxon>
        <taxon>Micromonosporales</taxon>
        <taxon>Micromonosporaceae</taxon>
    </lineage>
</organism>
<keyword evidence="2" id="KW-1133">Transmembrane helix</keyword>
<keyword evidence="2" id="KW-0472">Membrane</keyword>
<gene>
    <name evidence="3" type="ORF">ACFFIA_07710</name>
</gene>
<evidence type="ECO:0000313" key="3">
    <source>
        <dbReference type="EMBL" id="MFC0527542.1"/>
    </source>
</evidence>
<evidence type="ECO:0000256" key="1">
    <source>
        <dbReference type="SAM" id="MobiDB-lite"/>
    </source>
</evidence>
<protein>
    <submittedName>
        <fullName evidence="3">Uncharacterized protein</fullName>
    </submittedName>
</protein>
<feature type="region of interest" description="Disordered" evidence="1">
    <location>
        <begin position="233"/>
        <end position="252"/>
    </location>
</feature>
<accession>A0ABV6LYN6</accession>
<proteinExistence type="predicted"/>
<feature type="compositionally biased region" description="Pro residues" evidence="1">
    <location>
        <begin position="241"/>
        <end position="252"/>
    </location>
</feature>